<evidence type="ECO:0000256" key="1">
    <source>
        <dbReference type="PROSITE-ProRule" id="PRU00339"/>
    </source>
</evidence>
<reference evidence="4 5" key="1">
    <citation type="submission" date="2019-02" db="EMBL/GenBank/DDBJ databases">
        <authorList>
            <person name="Goldberg S.R."/>
            <person name="Haltli B.A."/>
            <person name="Correa H."/>
            <person name="Russell K.G."/>
        </authorList>
    </citation>
    <scope>NUCLEOTIDE SEQUENCE [LARGE SCALE GENOMIC DNA]</scope>
    <source>
        <strain evidence="4 5">JCM 16186</strain>
    </source>
</reference>
<feature type="signal peptide" evidence="2">
    <location>
        <begin position="1"/>
        <end position="21"/>
    </location>
</feature>
<feature type="repeat" description="TPR" evidence="1">
    <location>
        <begin position="65"/>
        <end position="98"/>
    </location>
</feature>
<name>A0ABW9RVG7_9BACT</name>
<organism evidence="4 5">
    <name type="scientific">Fulvivirga kasyanovii</name>
    <dbReference type="NCBI Taxonomy" id="396812"/>
    <lineage>
        <taxon>Bacteria</taxon>
        <taxon>Pseudomonadati</taxon>
        <taxon>Bacteroidota</taxon>
        <taxon>Cytophagia</taxon>
        <taxon>Cytophagales</taxon>
        <taxon>Fulvivirgaceae</taxon>
        <taxon>Fulvivirga</taxon>
    </lineage>
</organism>
<gene>
    <name evidence="4" type="ORF">E1163_22205</name>
</gene>
<dbReference type="PROSITE" id="PS50005">
    <property type="entry name" value="TPR"/>
    <property type="match status" value="1"/>
</dbReference>
<dbReference type="RefSeq" id="WP_155174684.1">
    <property type="nucleotide sequence ID" value="NZ_BAAAFL010000053.1"/>
</dbReference>
<evidence type="ECO:0000313" key="5">
    <source>
        <dbReference type="Proteomes" id="UP000798808"/>
    </source>
</evidence>
<accession>A0ABW9RVG7</accession>
<dbReference type="InterPro" id="IPR025665">
    <property type="entry name" value="Beta-barrel_OMP_2"/>
</dbReference>
<keyword evidence="2" id="KW-0732">Signal</keyword>
<evidence type="ECO:0000256" key="2">
    <source>
        <dbReference type="SAM" id="SignalP"/>
    </source>
</evidence>
<dbReference type="Proteomes" id="UP000798808">
    <property type="component" value="Unassembled WGS sequence"/>
</dbReference>
<evidence type="ECO:0000313" key="4">
    <source>
        <dbReference type="EMBL" id="MTI27687.1"/>
    </source>
</evidence>
<proteinExistence type="predicted"/>
<keyword evidence="1" id="KW-0802">TPR repeat</keyword>
<feature type="domain" description="Outer membrane protein beta-barrel" evidence="3">
    <location>
        <begin position="125"/>
        <end position="308"/>
    </location>
</feature>
<feature type="chain" id="PRO_5047346570" evidence="2">
    <location>
        <begin position="22"/>
        <end position="358"/>
    </location>
</feature>
<dbReference type="InterPro" id="IPR019734">
    <property type="entry name" value="TPR_rpt"/>
</dbReference>
<dbReference type="Pfam" id="PF13568">
    <property type="entry name" value="OMP_b-brl_2"/>
    <property type="match status" value="1"/>
</dbReference>
<protein>
    <submittedName>
        <fullName evidence="4">PorT family protein</fullName>
    </submittedName>
</protein>
<evidence type="ECO:0000259" key="3">
    <source>
        <dbReference type="Pfam" id="PF13568"/>
    </source>
</evidence>
<sequence>MFKRTLFTIIISAALGLQAHAQQTQSSCSQTLREAQLTYERGRIDLVPDQLASCLRSGFNKEEKIAAYKLLVNTYLYFNESDKAVEAMTSFLSLNPEYEIDVVADPSEFINLYNSFRTTPVYLLGGKAGSNITAVNVSRNFSLDDSSEKRGKYNYIPGFNVGLALEVPINKKVSIAPELYFSQKKYQYRDLILGFADVNFEETQTLVELPVFVKYNIGNFGKDKNITPFVNLGGSVSYLLSSEADVVRKDAVSGENQREVSGPSIDLADQRNSIIYAAAVGAGAKLKNIIGRGYLIVDFRYSYGLNNVVNPDNRTANTTLVYDYLYVDNDFSMNNYSFTIGYLIPKYKPKLLSKKLKK</sequence>
<keyword evidence="5" id="KW-1185">Reference proteome</keyword>
<comment type="caution">
    <text evidence="4">The sequence shown here is derived from an EMBL/GenBank/DDBJ whole genome shotgun (WGS) entry which is preliminary data.</text>
</comment>
<dbReference type="EMBL" id="SMLW01000639">
    <property type="protein sequence ID" value="MTI27687.1"/>
    <property type="molecule type" value="Genomic_DNA"/>
</dbReference>